<dbReference type="InterPro" id="IPR046535">
    <property type="entry name" value="DUF6600"/>
</dbReference>
<comment type="caution">
    <text evidence="2">The sequence shown here is derived from an EMBL/GenBank/DDBJ whole genome shotgun (WGS) entry which is preliminary data.</text>
</comment>
<accession>A0ABV6YWX1</accession>
<sequence length="492" mass="56583">MKNSILVIIFVAGLIVLNPGVEVWAQETHVGRLSHLEGKVFFQSGRSLEWVEGYVNSPVQEGDRIWMDVAARGELDLVNSVLVRMNSDTKLDVVRMGASGTIVKVWIGSIFVRITDDGNRENPKFVETPDGQVEFLSKGLFRIEATQENSTLIRAYEGVLETKSSTSSATLRKGELVQINQNGQLTSVTPIPQTDKDDFTIYNASRDERLVEPESNKHVHSSVTVGVYDLDYYGIWVHDPLYGYCWQPRSHAGWAPYRFGRWVWIRPWGWTWISYDPWGWAPYHYGYWYYSSQYGWMWKPDRYYGPHWVVWTAHTSSVGWVPMHPKDAAHVHWSANGHHWQADVSDPVNATLNPEIGASTFITREDFQQGKLIKSNEEIVKVEKSEISKWQPEPAQDIKPVRQAISKLPSGKVRDAEKTSPDRRLVPGQERRKVPTQRRDVQKQRPQSERPPQRTTSEKAETKKDETKKDTDQKKSDKEPDKDPEKKPEVKK</sequence>
<dbReference type="PANTHER" id="PTHR38731">
    <property type="entry name" value="LIPL45-RELATED LIPOPROTEIN-RELATED"/>
    <property type="match status" value="1"/>
</dbReference>
<feature type="compositionally biased region" description="Basic and acidic residues" evidence="1">
    <location>
        <begin position="412"/>
        <end position="492"/>
    </location>
</feature>
<dbReference type="PANTHER" id="PTHR38731:SF3">
    <property type="entry name" value="BLL6125 PROTEIN"/>
    <property type="match status" value="1"/>
</dbReference>
<gene>
    <name evidence="2" type="ORF">ACFL27_10950</name>
</gene>
<keyword evidence="3" id="KW-1185">Reference proteome</keyword>
<dbReference type="Proteomes" id="UP001594351">
    <property type="component" value="Unassembled WGS sequence"/>
</dbReference>
<dbReference type="Pfam" id="PF20245">
    <property type="entry name" value="DUF6600"/>
    <property type="match status" value="1"/>
</dbReference>
<evidence type="ECO:0000313" key="3">
    <source>
        <dbReference type="Proteomes" id="UP001594351"/>
    </source>
</evidence>
<evidence type="ECO:0000313" key="2">
    <source>
        <dbReference type="EMBL" id="MFC1850699.1"/>
    </source>
</evidence>
<organism evidence="2 3">
    <name type="scientific">candidate division CSSED10-310 bacterium</name>
    <dbReference type="NCBI Taxonomy" id="2855610"/>
    <lineage>
        <taxon>Bacteria</taxon>
        <taxon>Bacteria division CSSED10-310</taxon>
    </lineage>
</organism>
<dbReference type="Gene3D" id="2.60.120.1440">
    <property type="match status" value="1"/>
</dbReference>
<protein>
    <submittedName>
        <fullName evidence="2">DUF6600 domain-containing protein</fullName>
    </submittedName>
</protein>
<dbReference type="EMBL" id="JBHPBY010000117">
    <property type="protein sequence ID" value="MFC1850699.1"/>
    <property type="molecule type" value="Genomic_DNA"/>
</dbReference>
<evidence type="ECO:0000256" key="1">
    <source>
        <dbReference type="SAM" id="MobiDB-lite"/>
    </source>
</evidence>
<feature type="region of interest" description="Disordered" evidence="1">
    <location>
        <begin position="385"/>
        <end position="492"/>
    </location>
</feature>
<name>A0ABV6YWX1_UNCC1</name>
<proteinExistence type="predicted"/>
<reference evidence="2 3" key="1">
    <citation type="submission" date="2024-09" db="EMBL/GenBank/DDBJ databases">
        <title>Laminarin stimulates single cell rates of sulfate reduction while oxygen inhibits transcriptomic activity in coastal marine sediment.</title>
        <authorList>
            <person name="Lindsay M."/>
            <person name="Orcutt B."/>
            <person name="Emerson D."/>
            <person name="Stepanauskas R."/>
            <person name="D'Angelo T."/>
        </authorList>
    </citation>
    <scope>NUCLEOTIDE SEQUENCE [LARGE SCALE GENOMIC DNA]</scope>
    <source>
        <strain evidence="2">SAG AM-311-K15</strain>
    </source>
</reference>